<gene>
    <name evidence="1" type="ORF">ACFSAV_07280</name>
</gene>
<reference evidence="2" key="1">
    <citation type="journal article" date="2019" name="Int. J. Syst. Evol. Microbiol.">
        <title>The Global Catalogue of Microorganisms (GCM) 10K type strain sequencing project: providing services to taxonomists for standard genome sequencing and annotation.</title>
        <authorList>
            <consortium name="The Broad Institute Genomics Platform"/>
            <consortium name="The Broad Institute Genome Sequencing Center for Infectious Disease"/>
            <person name="Wu L."/>
            <person name="Ma J."/>
        </authorList>
    </citation>
    <scope>NUCLEOTIDE SEQUENCE [LARGE SCALE GENOMIC DNA]</scope>
    <source>
        <strain evidence="2">CCM 7950</strain>
    </source>
</reference>
<name>A0ABW4NU81_9PAST</name>
<dbReference type="RefSeq" id="WP_316727350.1">
    <property type="nucleotide sequence ID" value="NZ_JBHUFP010000009.1"/>
</dbReference>
<comment type="caution">
    <text evidence="1">The sequence shown here is derived from an EMBL/GenBank/DDBJ whole genome shotgun (WGS) entry which is preliminary data.</text>
</comment>
<evidence type="ECO:0000313" key="1">
    <source>
        <dbReference type="EMBL" id="MFD1806168.1"/>
    </source>
</evidence>
<sequence>MFKKLLKHLKSKSDLIDEINELKGVLDEKCRALLKLRADSQHRESELLKMIEFKDSQIADFERVRQEKDEYIKRLKIKCGQMAHENRMRNKKKSKFNKKGI</sequence>
<organism evidence="1 2">
    <name type="scientific">Pasteurella oralis</name>
    <dbReference type="NCBI Taxonomy" id="1071947"/>
    <lineage>
        <taxon>Bacteria</taxon>
        <taxon>Pseudomonadati</taxon>
        <taxon>Pseudomonadota</taxon>
        <taxon>Gammaproteobacteria</taxon>
        <taxon>Pasteurellales</taxon>
        <taxon>Pasteurellaceae</taxon>
        <taxon>Pasteurella</taxon>
    </lineage>
</organism>
<accession>A0ABW4NU81</accession>
<dbReference type="EMBL" id="JBHUFP010000009">
    <property type="protein sequence ID" value="MFD1806168.1"/>
    <property type="molecule type" value="Genomic_DNA"/>
</dbReference>
<protein>
    <submittedName>
        <fullName evidence="1">Uncharacterized protein</fullName>
    </submittedName>
</protein>
<evidence type="ECO:0000313" key="2">
    <source>
        <dbReference type="Proteomes" id="UP001597420"/>
    </source>
</evidence>
<proteinExistence type="predicted"/>
<keyword evidence="2" id="KW-1185">Reference proteome</keyword>
<dbReference type="Proteomes" id="UP001597420">
    <property type="component" value="Unassembled WGS sequence"/>
</dbReference>